<dbReference type="EMBL" id="OE180645">
    <property type="protein sequence ID" value="CAD7571676.1"/>
    <property type="molecule type" value="Genomic_DNA"/>
</dbReference>
<dbReference type="AlphaFoldDB" id="A0A7R9P676"/>
<accession>A0A7R9P676</accession>
<protein>
    <submittedName>
        <fullName evidence="1">(California timema) hypothetical protein</fullName>
    </submittedName>
</protein>
<evidence type="ECO:0000313" key="1">
    <source>
        <dbReference type="EMBL" id="CAD7571676.1"/>
    </source>
</evidence>
<sequence length="250" mass="28813">MFRISLSCFPVDVVIVVDLVQAKASLHGNPLRINQLSIPNWDKNSNLHHRSAACADLLECIHSDPLMEESIFIGKLNHHSCRICSNELPADFVQYHERDTPKGSSTVVFDGYEGPPNTKAEEQKLEQQENLAFQSVTVTFNITVFPPASAVGHQHYLRMYLKLQQWVDNLLTPTDWVWQLIGMLQERLRMYEQWAGVLYKVSLFGRSVQQLPFTIYHYKNYDVILQHQRLLVAMMCQALDSLSRHRGSLF</sequence>
<reference evidence="1" key="1">
    <citation type="submission" date="2020-11" db="EMBL/GenBank/DDBJ databases">
        <authorList>
            <person name="Tran Van P."/>
        </authorList>
    </citation>
    <scope>NUCLEOTIDE SEQUENCE</scope>
</reference>
<name>A0A7R9P676_TIMCA</name>
<gene>
    <name evidence="1" type="ORF">TCMB3V08_LOCUS4346</name>
</gene>
<proteinExistence type="predicted"/>
<organism evidence="1">
    <name type="scientific">Timema californicum</name>
    <name type="common">California timema</name>
    <name type="synonym">Walking stick</name>
    <dbReference type="NCBI Taxonomy" id="61474"/>
    <lineage>
        <taxon>Eukaryota</taxon>
        <taxon>Metazoa</taxon>
        <taxon>Ecdysozoa</taxon>
        <taxon>Arthropoda</taxon>
        <taxon>Hexapoda</taxon>
        <taxon>Insecta</taxon>
        <taxon>Pterygota</taxon>
        <taxon>Neoptera</taxon>
        <taxon>Polyneoptera</taxon>
        <taxon>Phasmatodea</taxon>
        <taxon>Timematodea</taxon>
        <taxon>Timematoidea</taxon>
        <taxon>Timematidae</taxon>
        <taxon>Timema</taxon>
    </lineage>
</organism>